<dbReference type="AlphaFoldDB" id="A0A2S6CX95"/>
<keyword evidence="2" id="KW-1185">Reference proteome</keyword>
<organism evidence="1 2">
    <name type="scientific">Cuspidothrix issatschenkoi CHARLIE-1</name>
    <dbReference type="NCBI Taxonomy" id="2052836"/>
    <lineage>
        <taxon>Bacteria</taxon>
        <taxon>Bacillati</taxon>
        <taxon>Cyanobacteriota</taxon>
        <taxon>Cyanophyceae</taxon>
        <taxon>Nostocales</taxon>
        <taxon>Aphanizomenonaceae</taxon>
        <taxon>Cuspidothrix</taxon>
    </lineage>
</organism>
<evidence type="ECO:0000313" key="2">
    <source>
        <dbReference type="Proteomes" id="UP000239589"/>
    </source>
</evidence>
<dbReference type="EMBL" id="PGEM01000030">
    <property type="protein sequence ID" value="PPJ64337.1"/>
    <property type="molecule type" value="Genomic_DNA"/>
</dbReference>
<protein>
    <submittedName>
        <fullName evidence="1">Transcriptional regulator</fullName>
    </submittedName>
</protein>
<comment type="caution">
    <text evidence="1">The sequence shown here is derived from an EMBL/GenBank/DDBJ whole genome shotgun (WGS) entry which is preliminary data.</text>
</comment>
<dbReference type="OrthoDB" id="461707at2"/>
<name>A0A2S6CX95_9CYAN</name>
<reference evidence="1 2" key="1">
    <citation type="submission" date="2018-02" db="EMBL/GenBank/DDBJ databases">
        <title>Discovery of a pederin family compound in a non-symbiotic bloom-forming cyanobacterium.</title>
        <authorList>
            <person name="Kust A."/>
            <person name="Mares J."/>
            <person name="Jokela J."/>
            <person name="Urajova P."/>
            <person name="Hajek J."/>
            <person name="Saurav K."/>
            <person name="Voracova K."/>
            <person name="Fewer D.P."/>
            <person name="Haapaniemi E."/>
            <person name="Permi P."/>
            <person name="Rehakova K."/>
            <person name="Sivonen K."/>
            <person name="Hrouzek P."/>
        </authorList>
    </citation>
    <scope>NUCLEOTIDE SEQUENCE [LARGE SCALE GENOMIC DNA]</scope>
    <source>
        <strain evidence="1 2">CHARLIE-1</strain>
    </source>
</reference>
<accession>A0A2S6CX95</accession>
<evidence type="ECO:0000313" key="1">
    <source>
        <dbReference type="EMBL" id="PPJ64337.1"/>
    </source>
</evidence>
<dbReference type="RefSeq" id="WP_104386862.1">
    <property type="nucleotide sequence ID" value="NZ_PGEM01000030.1"/>
</dbReference>
<gene>
    <name evidence="1" type="ORF">CUN59_05360</name>
</gene>
<proteinExistence type="predicted"/>
<dbReference type="Proteomes" id="UP000239589">
    <property type="component" value="Unassembled WGS sequence"/>
</dbReference>
<sequence length="127" mass="14826">MITGLTIPSPYYLSLITEFAPRPITNDLELSITQQRINTILDQKNLSQDDRDYINVLGMLVYDYEEKNEQFPKLTDGELLQTLMEDYNLEIQDFLGIFGQEQTILDILDGKRQLNSQETFKLRSLIF</sequence>